<keyword evidence="1" id="KW-0472">Membrane</keyword>
<sequence>MKKNTLNYIVDLPLLAQSVIVSVTGVVLMYGSHGTSFLGFDSRELLHMHEQIGILMVAFSLIHVVLHWKWMACTTKNFLTGKSVSSATSKNGSFVQCEVATPVED</sequence>
<evidence type="ECO:0000313" key="4">
    <source>
        <dbReference type="Proteomes" id="UP000198535"/>
    </source>
</evidence>
<proteinExistence type="predicted"/>
<name>A0A1I4PAS2_9EURY</name>
<dbReference type="EMBL" id="FOUJ01000001">
    <property type="protein sequence ID" value="SFM24463.1"/>
    <property type="molecule type" value="Genomic_DNA"/>
</dbReference>
<dbReference type="InterPro" id="IPR025517">
    <property type="entry name" value="DUF4405"/>
</dbReference>
<feature type="transmembrane region" description="Helical" evidence="1">
    <location>
        <begin position="12"/>
        <end position="31"/>
    </location>
</feature>
<organism evidence="3 4">
    <name type="scientific">Methanolobus profundi</name>
    <dbReference type="NCBI Taxonomy" id="487685"/>
    <lineage>
        <taxon>Archaea</taxon>
        <taxon>Methanobacteriati</taxon>
        <taxon>Methanobacteriota</taxon>
        <taxon>Stenosarchaea group</taxon>
        <taxon>Methanomicrobia</taxon>
        <taxon>Methanosarcinales</taxon>
        <taxon>Methanosarcinaceae</taxon>
        <taxon>Methanolobus</taxon>
    </lineage>
</organism>
<dbReference type="STRING" id="487685.SAMN04488696_0525"/>
<keyword evidence="1" id="KW-1133">Transmembrane helix</keyword>
<feature type="transmembrane region" description="Helical" evidence="1">
    <location>
        <begin position="51"/>
        <end position="68"/>
    </location>
</feature>
<accession>A0A1I4PAS2</accession>
<evidence type="ECO:0000313" key="3">
    <source>
        <dbReference type="EMBL" id="SFM24463.1"/>
    </source>
</evidence>
<dbReference type="RefSeq" id="WP_091932763.1">
    <property type="nucleotide sequence ID" value="NZ_FOUJ01000001.1"/>
</dbReference>
<dbReference type="Pfam" id="PF14358">
    <property type="entry name" value="DUF4405"/>
    <property type="match status" value="1"/>
</dbReference>
<evidence type="ECO:0000256" key="1">
    <source>
        <dbReference type="SAM" id="Phobius"/>
    </source>
</evidence>
<dbReference type="OrthoDB" id="124459at2157"/>
<protein>
    <recommendedName>
        <fullName evidence="2">Flavinylation-associated cytochrome domain-containing protein</fullName>
    </recommendedName>
</protein>
<keyword evidence="1" id="KW-0812">Transmembrane</keyword>
<dbReference type="AlphaFoldDB" id="A0A1I4PAS2"/>
<evidence type="ECO:0000259" key="2">
    <source>
        <dbReference type="Pfam" id="PF14358"/>
    </source>
</evidence>
<gene>
    <name evidence="3" type="ORF">SAMN04488696_0525</name>
</gene>
<feature type="domain" description="Flavinylation-associated cytochrome" evidence="2">
    <location>
        <begin position="9"/>
        <end position="68"/>
    </location>
</feature>
<keyword evidence="4" id="KW-1185">Reference proteome</keyword>
<reference evidence="4" key="1">
    <citation type="submission" date="2016-10" db="EMBL/GenBank/DDBJ databases">
        <authorList>
            <person name="Varghese N."/>
            <person name="Submissions S."/>
        </authorList>
    </citation>
    <scope>NUCLEOTIDE SEQUENCE [LARGE SCALE GENOMIC DNA]</scope>
    <source>
        <strain evidence="4">Mob M</strain>
    </source>
</reference>
<dbReference type="Proteomes" id="UP000198535">
    <property type="component" value="Unassembled WGS sequence"/>
</dbReference>